<dbReference type="InterPro" id="IPR010982">
    <property type="entry name" value="Lambda_DNA-bd_dom_sf"/>
</dbReference>
<reference evidence="3 4" key="1">
    <citation type="journal article" date="2016" name="Nat. Commun.">
        <title>Thousands of microbial genomes shed light on interconnected biogeochemical processes in an aquifer system.</title>
        <authorList>
            <person name="Anantharaman K."/>
            <person name="Brown C.T."/>
            <person name="Hug L.A."/>
            <person name="Sharon I."/>
            <person name="Castelle C.J."/>
            <person name="Probst A.J."/>
            <person name="Thomas B.C."/>
            <person name="Singh A."/>
            <person name="Wilkins M.J."/>
            <person name="Karaoz U."/>
            <person name="Brodie E.L."/>
            <person name="Williams K.H."/>
            <person name="Hubbard S.S."/>
            <person name="Banfield J.F."/>
        </authorList>
    </citation>
    <scope>NUCLEOTIDE SEQUENCE [LARGE SCALE GENOMIC DNA]</scope>
</reference>
<evidence type="ECO:0000256" key="1">
    <source>
        <dbReference type="ARBA" id="ARBA00023125"/>
    </source>
</evidence>
<dbReference type="Proteomes" id="UP000178170">
    <property type="component" value="Unassembled WGS sequence"/>
</dbReference>
<dbReference type="InterPro" id="IPR050807">
    <property type="entry name" value="TransReg_Diox_bact_type"/>
</dbReference>
<dbReference type="SMART" id="SM00530">
    <property type="entry name" value="HTH_XRE"/>
    <property type="match status" value="1"/>
</dbReference>
<gene>
    <name evidence="3" type="ORF">A2843_02845</name>
</gene>
<evidence type="ECO:0000313" key="4">
    <source>
        <dbReference type="Proteomes" id="UP000178170"/>
    </source>
</evidence>
<dbReference type="Pfam" id="PF01381">
    <property type="entry name" value="HTH_3"/>
    <property type="match status" value="1"/>
</dbReference>
<dbReference type="InterPro" id="IPR001387">
    <property type="entry name" value="Cro/C1-type_HTH"/>
</dbReference>
<dbReference type="GO" id="GO:0003700">
    <property type="term" value="F:DNA-binding transcription factor activity"/>
    <property type="evidence" value="ECO:0007669"/>
    <property type="project" value="TreeGrafter"/>
</dbReference>
<dbReference type="PROSITE" id="PS50943">
    <property type="entry name" value="HTH_CROC1"/>
    <property type="match status" value="1"/>
</dbReference>
<evidence type="ECO:0000259" key="2">
    <source>
        <dbReference type="PROSITE" id="PS50943"/>
    </source>
</evidence>
<dbReference type="GO" id="GO:0003677">
    <property type="term" value="F:DNA binding"/>
    <property type="evidence" value="ECO:0007669"/>
    <property type="project" value="UniProtKB-KW"/>
</dbReference>
<dbReference type="GO" id="GO:0005829">
    <property type="term" value="C:cytosol"/>
    <property type="evidence" value="ECO:0007669"/>
    <property type="project" value="TreeGrafter"/>
</dbReference>
<dbReference type="AlphaFoldDB" id="A0A1G2QTI2"/>
<dbReference type="Gene3D" id="1.10.260.40">
    <property type="entry name" value="lambda repressor-like DNA-binding domains"/>
    <property type="match status" value="1"/>
</dbReference>
<sequence>MTKRFPKKIQQAIDRGDLIPREEIWRGYSQKKREAIEERVRYLKAAMELRRVRKQMHLSQEQLAKKMSVKREFISRIESGRQNVTIDTLYRIAEVTGKQFRLSFR</sequence>
<keyword evidence="1" id="KW-0238">DNA-binding</keyword>
<comment type="caution">
    <text evidence="3">The sequence shown here is derived from an EMBL/GenBank/DDBJ whole genome shotgun (WGS) entry which is preliminary data.</text>
</comment>
<proteinExistence type="predicted"/>
<dbReference type="CDD" id="cd00093">
    <property type="entry name" value="HTH_XRE"/>
    <property type="match status" value="1"/>
</dbReference>
<dbReference type="SUPFAM" id="SSF47413">
    <property type="entry name" value="lambda repressor-like DNA-binding domains"/>
    <property type="match status" value="1"/>
</dbReference>
<evidence type="ECO:0000313" key="3">
    <source>
        <dbReference type="EMBL" id="OHA63738.1"/>
    </source>
</evidence>
<dbReference type="EMBL" id="MHTS01000027">
    <property type="protein sequence ID" value="OHA63738.1"/>
    <property type="molecule type" value="Genomic_DNA"/>
</dbReference>
<organism evidence="3 4">
    <name type="scientific">Candidatus Wildermuthbacteria bacterium RIFCSPHIGHO2_01_FULL_48_27b</name>
    <dbReference type="NCBI Taxonomy" id="1802447"/>
    <lineage>
        <taxon>Bacteria</taxon>
        <taxon>Candidatus Wildermuthiibacteriota</taxon>
    </lineage>
</organism>
<dbReference type="PANTHER" id="PTHR46797">
    <property type="entry name" value="HTH-TYPE TRANSCRIPTIONAL REGULATOR"/>
    <property type="match status" value="1"/>
</dbReference>
<dbReference type="PANTHER" id="PTHR46797:SF1">
    <property type="entry name" value="METHYLPHOSPHONATE SYNTHASE"/>
    <property type="match status" value="1"/>
</dbReference>
<feature type="domain" description="HTH cro/C1-type" evidence="2">
    <location>
        <begin position="49"/>
        <end position="105"/>
    </location>
</feature>
<name>A0A1G2QTI2_9BACT</name>
<protein>
    <recommendedName>
        <fullName evidence="2">HTH cro/C1-type domain-containing protein</fullName>
    </recommendedName>
</protein>
<accession>A0A1G2QTI2</accession>